<dbReference type="SUPFAM" id="SSF47459">
    <property type="entry name" value="HLH, helix-loop-helix DNA-binding domain"/>
    <property type="match status" value="1"/>
</dbReference>
<dbReference type="PANTHER" id="PTHR23155">
    <property type="entry name" value="DISEASE RESISTANCE PROTEIN RP"/>
    <property type="match status" value="1"/>
</dbReference>
<dbReference type="InterPro" id="IPR042197">
    <property type="entry name" value="Apaf_helical"/>
</dbReference>
<dbReference type="OMA" id="HTSELTI"/>
<evidence type="ECO:0000259" key="11">
    <source>
        <dbReference type="Pfam" id="PF00931"/>
    </source>
</evidence>
<dbReference type="KEGG" id="nta:107817559"/>
<name>A0A1S4CCM7_TOBAC</name>
<keyword evidence="8" id="KW-0805">Transcription regulation</keyword>
<dbReference type="InterPro" id="IPR045239">
    <property type="entry name" value="bHLH95_bHLH"/>
</dbReference>
<feature type="domain" description="Disease resistance protein winged helix" evidence="12">
    <location>
        <begin position="783"/>
        <end position="852"/>
    </location>
</feature>
<dbReference type="GO" id="GO:0005524">
    <property type="term" value="F:ATP binding"/>
    <property type="evidence" value="ECO:0007669"/>
    <property type="project" value="UniProtKB-KW"/>
</dbReference>
<evidence type="ECO:0000256" key="5">
    <source>
        <dbReference type="ARBA" id="ARBA00022741"/>
    </source>
</evidence>
<dbReference type="InterPro" id="IPR036638">
    <property type="entry name" value="HLH_DNA-bd_sf"/>
</dbReference>
<dbReference type="InterPro" id="IPR002182">
    <property type="entry name" value="NB-ARC"/>
</dbReference>
<keyword evidence="10" id="KW-0539">Nucleus</keyword>
<evidence type="ECO:0000259" key="12">
    <source>
        <dbReference type="Pfam" id="PF23559"/>
    </source>
</evidence>
<dbReference type="GO" id="GO:0005634">
    <property type="term" value="C:nucleus"/>
    <property type="evidence" value="ECO:0007669"/>
    <property type="project" value="UniProtKB-SubCell"/>
</dbReference>
<dbReference type="Gene3D" id="3.40.50.300">
    <property type="entry name" value="P-loop containing nucleotide triphosphate hydrolases"/>
    <property type="match status" value="1"/>
</dbReference>
<keyword evidence="5" id="KW-0547">Nucleotide-binding</keyword>
<dbReference type="InterPro" id="IPR058922">
    <property type="entry name" value="WHD_DRP"/>
</dbReference>
<dbReference type="RefSeq" id="XP_016498898.1">
    <property type="nucleotide sequence ID" value="XM_016643412.1"/>
</dbReference>
<dbReference type="Pfam" id="PF23559">
    <property type="entry name" value="WHD_DRP"/>
    <property type="match status" value="1"/>
</dbReference>
<keyword evidence="4" id="KW-0677">Repeat</keyword>
<dbReference type="Gene3D" id="1.10.8.430">
    <property type="entry name" value="Helical domain of apoptotic protease-activating factors"/>
    <property type="match status" value="1"/>
</dbReference>
<dbReference type="OrthoDB" id="1264229at2759"/>
<keyword evidence="9" id="KW-0804">Transcription</keyword>
<feature type="domain" description="NB-ARC" evidence="11">
    <location>
        <begin position="531"/>
        <end position="700"/>
    </location>
</feature>
<dbReference type="PANTHER" id="PTHR23155:SF1228">
    <property type="entry name" value="NB-ARC DOMAIN CONTAINING PROTEIN, EXPRESSED"/>
    <property type="match status" value="1"/>
</dbReference>
<accession>A0A1S4CCM7</accession>
<dbReference type="STRING" id="4097.A0A1S4CCM7"/>
<dbReference type="SUPFAM" id="SSF52540">
    <property type="entry name" value="P-loop containing nucleoside triphosphate hydrolases"/>
    <property type="match status" value="1"/>
</dbReference>
<dbReference type="InterPro" id="IPR044974">
    <property type="entry name" value="Disease_R_plants"/>
</dbReference>
<dbReference type="FunFam" id="1.10.10.10:FF:000322">
    <property type="entry name" value="Probable disease resistance protein At1g63360"/>
    <property type="match status" value="1"/>
</dbReference>
<dbReference type="CDD" id="cd11393">
    <property type="entry name" value="bHLH_AtbHLH_like"/>
    <property type="match status" value="1"/>
</dbReference>
<evidence type="ECO:0000256" key="3">
    <source>
        <dbReference type="ARBA" id="ARBA00022614"/>
    </source>
</evidence>
<comment type="similarity">
    <text evidence="2">Belongs to the disease resistance NB-LRR family.</text>
</comment>
<dbReference type="Gene3D" id="3.80.10.10">
    <property type="entry name" value="Ribonuclease Inhibitor"/>
    <property type="match status" value="1"/>
</dbReference>
<dbReference type="Gene3D" id="1.10.10.10">
    <property type="entry name" value="Winged helix-like DNA-binding domain superfamily/Winged helix DNA-binding domain"/>
    <property type="match status" value="1"/>
</dbReference>
<dbReference type="InterPro" id="IPR027417">
    <property type="entry name" value="P-loop_NTPase"/>
</dbReference>
<keyword evidence="3" id="KW-0433">Leucine-rich repeat</keyword>
<dbReference type="SUPFAM" id="SSF52058">
    <property type="entry name" value="L domain-like"/>
    <property type="match status" value="1"/>
</dbReference>
<keyword evidence="6" id="KW-0611">Plant defense</keyword>
<evidence type="ECO:0000256" key="2">
    <source>
        <dbReference type="ARBA" id="ARBA00008894"/>
    </source>
</evidence>
<proteinExistence type="inferred from homology"/>
<dbReference type="InterPro" id="IPR036388">
    <property type="entry name" value="WH-like_DNA-bd_sf"/>
</dbReference>
<gene>
    <name evidence="13" type="primary">LOC107817559</name>
</gene>
<evidence type="ECO:0000256" key="1">
    <source>
        <dbReference type="ARBA" id="ARBA00004123"/>
    </source>
</evidence>
<dbReference type="FunFam" id="3.40.50.300:FF:001091">
    <property type="entry name" value="Probable disease resistance protein At1g61300"/>
    <property type="match status" value="1"/>
</dbReference>
<sequence>MAHNDIEDMLDHLRRIKRRGDVNVVKTETLEMELRFWRTFFKYPHTLLPDSLVEVRKKAKLIAEMLYSVFGGIPGEYKTSLNVERLVSELQEFSEDNGTSLIDNFELNDSYMFEYMDHLDQNLNDAPRYLVRSITFFAKKINIPQKTDRYLRKVKVIQNRIRFIRYLYGAKINGYVDREKLEGMHARIQFMADNVRQFCLALWINKDRDDTSDIENKPPYLLCLVVIVELEMKKIFLCELKASKFTQSRTFKNKKLPKGFSYQLHCFLVYLRDKKLDNFPTIVSARNIDVAIEFLLVFLSDIPNHVISGNRLNEVLEKVGVLAGDILYVIQMKLLSGSTIKYDASKIDLGTMHILEKIEDLKAQVEERYYRSVIYKPSQFPTVGGLSFLDSLLRKLNEMLKSKSGLDFMLKPHIVILEKELSHLTSIFRDVAKVQHEHEILKDLQRHTINLAYEAEVSIDSILSQCNALWYLFCSLPAIVKEIKNIREKVTEMRFKNLLPLKPYSLIEPSKHPPNKHSNLRSDEEIVGFENDTKSILRLLIRGTNELDVIPIVGMGGQGKTTIAKKVYNNDNVVSHFDVQAWCIISQIHNRRELLQEIFSQVTGSANKVDEVGALADILRKSLVGKRYLIVLDDIWDGMAWDDLRLSFPDGRNGSRIVVTTRLDKVAEDVKHHSDPYFLPFLTPEESRELLQKKVFQNEACPPELNDVSLDVARRCKGLPLVVVLVAGIIKKKKMERSWWHEIKKALFSYLDRESKGYSRATMQLSYDNLPEYLRPCLLYMGMFPEDERIPVSKLISLWIAEGFVQNIESDRLMEEIAEGYLMDLIRSNVVMVSRRTYNGKVKYCQVHDVVLHFCLERSREETFILAVRGNIQPSDLKVSRVSFSKELSMFASKMRKPFHQHLRSLITTNRGESLYWNRFSQVINLMRLLKVLDLSSHKFGCFSLATLKPLIHLKYVALFIDTFDFCGKSHLPHLETLILKCSMYTWLSENFWKMKKLRHVEFTSAGLFLVRQIIDESSKLENLRILRGVTLTLGFDCLNVLVQRCPNLQELEITFLAYDSDEEMICLKLESLTQLQSLRFFFRSSTVVPKLHLPSNVKKLLLCGPRIGSAIFFIAGLANLEYLELREPNFLDSGEWCLGDITFPKLKLLKLSNLGISKWDASEESFPQLETLVINGCNDLEEIPLSFADIPTLKQIKLMWCSHNKSLKASAVRIKKEVEENEGCDRIDLIIVMHQSRMSEKLKKLQDLCPKMDKQTSITDILDLAAQHIRTLEDRVQNLKILSTEVENYKRGGKESTQ</sequence>
<reference evidence="13" key="1">
    <citation type="submission" date="2025-08" db="UniProtKB">
        <authorList>
            <consortium name="RefSeq"/>
        </authorList>
    </citation>
    <scope>IDENTIFICATION</scope>
</reference>
<evidence type="ECO:0000256" key="4">
    <source>
        <dbReference type="ARBA" id="ARBA00022737"/>
    </source>
</evidence>
<keyword evidence="7" id="KW-0067">ATP-binding</keyword>
<evidence type="ECO:0000256" key="6">
    <source>
        <dbReference type="ARBA" id="ARBA00022821"/>
    </source>
</evidence>
<dbReference type="Gene3D" id="1.20.5.4130">
    <property type="match status" value="1"/>
</dbReference>
<organism evidence="13">
    <name type="scientific">Nicotiana tabacum</name>
    <name type="common">Common tobacco</name>
    <dbReference type="NCBI Taxonomy" id="4097"/>
    <lineage>
        <taxon>Eukaryota</taxon>
        <taxon>Viridiplantae</taxon>
        <taxon>Streptophyta</taxon>
        <taxon>Embryophyta</taxon>
        <taxon>Tracheophyta</taxon>
        <taxon>Spermatophyta</taxon>
        <taxon>Magnoliopsida</taxon>
        <taxon>eudicotyledons</taxon>
        <taxon>Gunneridae</taxon>
        <taxon>Pentapetalae</taxon>
        <taxon>asterids</taxon>
        <taxon>lamiids</taxon>
        <taxon>Solanales</taxon>
        <taxon>Solanaceae</taxon>
        <taxon>Nicotianoideae</taxon>
        <taxon>Nicotianeae</taxon>
        <taxon>Nicotiana</taxon>
    </lineage>
</organism>
<evidence type="ECO:0000256" key="9">
    <source>
        <dbReference type="ARBA" id="ARBA00023163"/>
    </source>
</evidence>
<evidence type="ECO:0000313" key="13">
    <source>
        <dbReference type="RefSeq" id="XP_016498898.1"/>
    </source>
</evidence>
<evidence type="ECO:0000256" key="10">
    <source>
        <dbReference type="ARBA" id="ARBA00023242"/>
    </source>
</evidence>
<dbReference type="PaxDb" id="4097-A0A1S4CCM7"/>
<comment type="subcellular location">
    <subcellularLocation>
        <location evidence="1">Nucleus</location>
    </subcellularLocation>
</comment>
<evidence type="ECO:0000256" key="8">
    <source>
        <dbReference type="ARBA" id="ARBA00023015"/>
    </source>
</evidence>
<dbReference type="CDD" id="cd14798">
    <property type="entry name" value="RX-CC_like"/>
    <property type="match status" value="1"/>
</dbReference>
<dbReference type="PRINTS" id="PR00364">
    <property type="entry name" value="DISEASERSIST"/>
</dbReference>
<dbReference type="InterPro" id="IPR032675">
    <property type="entry name" value="LRR_dom_sf"/>
</dbReference>
<dbReference type="InterPro" id="IPR038005">
    <property type="entry name" value="RX-like_CC"/>
</dbReference>
<dbReference type="GO" id="GO:0046983">
    <property type="term" value="F:protein dimerization activity"/>
    <property type="evidence" value="ECO:0007669"/>
    <property type="project" value="InterPro"/>
</dbReference>
<evidence type="ECO:0000256" key="7">
    <source>
        <dbReference type="ARBA" id="ARBA00022840"/>
    </source>
</evidence>
<dbReference type="SMR" id="A0A1S4CCM7"/>
<dbReference type="Pfam" id="PF00931">
    <property type="entry name" value="NB-ARC"/>
    <property type="match status" value="1"/>
</dbReference>
<dbReference type="GO" id="GO:0051607">
    <property type="term" value="P:defense response to virus"/>
    <property type="evidence" value="ECO:0007669"/>
    <property type="project" value="UniProtKB-ARBA"/>
</dbReference>
<dbReference type="GO" id="GO:0043531">
    <property type="term" value="F:ADP binding"/>
    <property type="evidence" value="ECO:0007669"/>
    <property type="project" value="InterPro"/>
</dbReference>
<protein>
    <submittedName>
        <fullName evidence="13">Late blight resistance protein homolog R1A-3</fullName>
    </submittedName>
</protein>